<organism evidence="2 3">
    <name type="scientific">Gossypium arboreum</name>
    <name type="common">Tree cotton</name>
    <name type="synonym">Gossypium nanking</name>
    <dbReference type="NCBI Taxonomy" id="29729"/>
    <lineage>
        <taxon>Eukaryota</taxon>
        <taxon>Viridiplantae</taxon>
        <taxon>Streptophyta</taxon>
        <taxon>Embryophyta</taxon>
        <taxon>Tracheophyta</taxon>
        <taxon>Spermatophyta</taxon>
        <taxon>Magnoliopsida</taxon>
        <taxon>eudicotyledons</taxon>
        <taxon>Gunneridae</taxon>
        <taxon>Pentapetalae</taxon>
        <taxon>rosids</taxon>
        <taxon>malvids</taxon>
        <taxon>Malvales</taxon>
        <taxon>Malvaceae</taxon>
        <taxon>Malvoideae</taxon>
        <taxon>Gossypium</taxon>
    </lineage>
</organism>
<keyword evidence="3" id="KW-1185">Reference proteome</keyword>
<feature type="compositionally biased region" description="Basic and acidic residues" evidence="1">
    <location>
        <begin position="1"/>
        <end position="12"/>
    </location>
</feature>
<evidence type="ECO:0000313" key="2">
    <source>
        <dbReference type="EMBL" id="KAK5772483.1"/>
    </source>
</evidence>
<reference evidence="2 3" key="1">
    <citation type="submission" date="2023-03" db="EMBL/GenBank/DDBJ databases">
        <title>WGS of Gossypium arboreum.</title>
        <authorList>
            <person name="Yu D."/>
        </authorList>
    </citation>
    <scope>NUCLEOTIDE SEQUENCE [LARGE SCALE GENOMIC DNA]</scope>
    <source>
        <tissue evidence="2">Leaf</tissue>
    </source>
</reference>
<evidence type="ECO:0000313" key="3">
    <source>
        <dbReference type="Proteomes" id="UP001358586"/>
    </source>
</evidence>
<dbReference type="EMBL" id="JARKNE010000013">
    <property type="protein sequence ID" value="KAK5772483.1"/>
    <property type="molecule type" value="Genomic_DNA"/>
</dbReference>
<gene>
    <name evidence="2" type="ORF">PVK06_048772</name>
</gene>
<sequence>MLLRNDKPKGGTERLGSSASGAEANEAKENNKSMEYFLCGGLHSLQNWQKKFFVEGDNRSDRKPMRLGSIPKRVKTKRIELRGDEIRGKSFEGQDNPIVRLVNKELRCRESSEVNQVNVIPKAQRGNCKNGWGKMSRAAV</sequence>
<name>A0ABR0MGV4_GOSAR</name>
<evidence type="ECO:0000256" key="1">
    <source>
        <dbReference type="SAM" id="MobiDB-lite"/>
    </source>
</evidence>
<comment type="caution">
    <text evidence="2">The sequence shown here is derived from an EMBL/GenBank/DDBJ whole genome shotgun (WGS) entry which is preliminary data.</text>
</comment>
<protein>
    <submittedName>
        <fullName evidence="2">Uncharacterized protein</fullName>
    </submittedName>
</protein>
<feature type="region of interest" description="Disordered" evidence="1">
    <location>
        <begin position="1"/>
        <end position="27"/>
    </location>
</feature>
<proteinExistence type="predicted"/>
<dbReference type="Proteomes" id="UP001358586">
    <property type="component" value="Chromosome 13"/>
</dbReference>
<accession>A0ABR0MGV4</accession>